<organism evidence="1 2">
    <name type="scientific">Batillaria attramentaria</name>
    <dbReference type="NCBI Taxonomy" id="370345"/>
    <lineage>
        <taxon>Eukaryota</taxon>
        <taxon>Metazoa</taxon>
        <taxon>Spiralia</taxon>
        <taxon>Lophotrochozoa</taxon>
        <taxon>Mollusca</taxon>
        <taxon>Gastropoda</taxon>
        <taxon>Caenogastropoda</taxon>
        <taxon>Sorbeoconcha</taxon>
        <taxon>Cerithioidea</taxon>
        <taxon>Batillariidae</taxon>
        <taxon>Batillaria</taxon>
    </lineage>
</organism>
<dbReference type="AlphaFoldDB" id="A0ABD0LXC9"/>
<evidence type="ECO:0000313" key="2">
    <source>
        <dbReference type="Proteomes" id="UP001519460"/>
    </source>
</evidence>
<dbReference type="Proteomes" id="UP001519460">
    <property type="component" value="Unassembled WGS sequence"/>
</dbReference>
<name>A0ABD0LXC9_9CAEN</name>
<accession>A0ABD0LXC9</accession>
<sequence>MHAHDLVLVQLATTPTPAFTPSTCRVAWDPPIPLSPVACSRPVPFLSASTAFPDGMFVCDMRASENCSNTWRVGYFCNPNE</sequence>
<reference evidence="1 2" key="1">
    <citation type="journal article" date="2023" name="Sci. Data">
        <title>Genome assembly of the Korean intertidal mud-creeper Batillaria attramentaria.</title>
        <authorList>
            <person name="Patra A.K."/>
            <person name="Ho P.T."/>
            <person name="Jun S."/>
            <person name="Lee S.J."/>
            <person name="Kim Y."/>
            <person name="Won Y.J."/>
        </authorList>
    </citation>
    <scope>NUCLEOTIDE SEQUENCE [LARGE SCALE GENOMIC DNA]</scope>
    <source>
        <strain evidence="1">Wonlab-2016</strain>
    </source>
</reference>
<keyword evidence="2" id="KW-1185">Reference proteome</keyword>
<dbReference type="EMBL" id="JACVVK020000016">
    <property type="protein sequence ID" value="KAK7504152.1"/>
    <property type="molecule type" value="Genomic_DNA"/>
</dbReference>
<gene>
    <name evidence="1" type="ORF">BaRGS_00004456</name>
</gene>
<protein>
    <submittedName>
        <fullName evidence="1">Uncharacterized protein</fullName>
    </submittedName>
</protein>
<proteinExistence type="predicted"/>
<comment type="caution">
    <text evidence="1">The sequence shown here is derived from an EMBL/GenBank/DDBJ whole genome shotgun (WGS) entry which is preliminary data.</text>
</comment>
<evidence type="ECO:0000313" key="1">
    <source>
        <dbReference type="EMBL" id="KAK7504152.1"/>
    </source>
</evidence>